<dbReference type="AlphaFoldDB" id="A0A150PBD9"/>
<dbReference type="Proteomes" id="UP000075604">
    <property type="component" value="Unassembled WGS sequence"/>
</dbReference>
<dbReference type="PROSITE" id="PS52045">
    <property type="entry name" value="NEPROSIN_PEP_CD"/>
    <property type="match status" value="1"/>
</dbReference>
<evidence type="ECO:0000259" key="1">
    <source>
        <dbReference type="PROSITE" id="PS52045"/>
    </source>
</evidence>
<dbReference type="InterPro" id="IPR004314">
    <property type="entry name" value="Neprosin"/>
</dbReference>
<comment type="caution">
    <text evidence="2">The sequence shown here is derived from an EMBL/GenBank/DDBJ whole genome shotgun (WGS) entry which is preliminary data.</text>
</comment>
<organism evidence="2 3">
    <name type="scientific">Sorangium cellulosum</name>
    <name type="common">Polyangium cellulosum</name>
    <dbReference type="NCBI Taxonomy" id="56"/>
    <lineage>
        <taxon>Bacteria</taxon>
        <taxon>Pseudomonadati</taxon>
        <taxon>Myxococcota</taxon>
        <taxon>Polyangia</taxon>
        <taxon>Polyangiales</taxon>
        <taxon>Polyangiaceae</taxon>
        <taxon>Sorangium</taxon>
    </lineage>
</organism>
<proteinExistence type="predicted"/>
<dbReference type="PANTHER" id="PTHR31589:SF110">
    <property type="entry name" value="PROTEIN, PUTATIVE (DUF239)-RELATED"/>
    <property type="match status" value="1"/>
</dbReference>
<gene>
    <name evidence="2" type="ORF">BE04_23240</name>
</gene>
<accession>A0A150PBD9</accession>
<name>A0A150PBD9_SORCE</name>
<feature type="domain" description="Neprosin PEP catalytic" evidence="1">
    <location>
        <begin position="126"/>
        <end position="388"/>
    </location>
</feature>
<dbReference type="EMBL" id="JELX01003261">
    <property type="protein sequence ID" value="KYF52788.1"/>
    <property type="molecule type" value="Genomic_DNA"/>
</dbReference>
<sequence length="388" mass="42373">MRRVDPPQLTPEQQRRQAEVDQLLAERYRGYKIVETTQAYSGDIIDWVDSDTIPGARLAPPPPPWSEKDLRPASGAQLARTELEAYPELRGPKGTTPIHRPDFSVYVMGETDAQSLQDYIENYQVSGQPAGQNRLYAGLITTAANKAIAGVINQFQGDVETGTLTLIEAATLCRGWNEPTTLEMVGAVVSRDRANFGNSQTRIQVEFFTHGPTTFGNNVGGWDTFVTGFVPAAGRPYGPNSVVLASTPGLATQQESRFDISQDSSSNWWVAHNGNWLGYYPASLFNLLSISACEAAWYGEVYDPTPTDWTWTDMGSGQFDTAGYAFASYVRNPTYLDLLGVGWYPGVHFAMGPVDAACYTRSALTTGATPWDRFFYLGGPGGNAVGCN</sequence>
<evidence type="ECO:0000313" key="3">
    <source>
        <dbReference type="Proteomes" id="UP000075604"/>
    </source>
</evidence>
<protein>
    <recommendedName>
        <fullName evidence="1">Neprosin PEP catalytic domain-containing protein</fullName>
    </recommendedName>
</protein>
<dbReference type="Pfam" id="PF03080">
    <property type="entry name" value="Neprosin"/>
    <property type="match status" value="1"/>
</dbReference>
<dbReference type="InterPro" id="IPR053168">
    <property type="entry name" value="Glutamic_endopeptidase"/>
</dbReference>
<evidence type="ECO:0000313" key="2">
    <source>
        <dbReference type="EMBL" id="KYF52788.1"/>
    </source>
</evidence>
<reference evidence="2 3" key="1">
    <citation type="submission" date="2014-02" db="EMBL/GenBank/DDBJ databases">
        <title>The small core and large imbalanced accessory genome model reveals a collaborative survival strategy of Sorangium cellulosum strains in nature.</title>
        <authorList>
            <person name="Han K."/>
            <person name="Peng R."/>
            <person name="Blom J."/>
            <person name="Li Y.-Z."/>
        </authorList>
    </citation>
    <scope>NUCLEOTIDE SEQUENCE [LARGE SCALE GENOMIC DNA]</scope>
    <source>
        <strain evidence="2 3">So0157-18</strain>
    </source>
</reference>
<dbReference type="PANTHER" id="PTHR31589">
    <property type="entry name" value="PROTEIN, PUTATIVE (DUF239)-RELATED-RELATED"/>
    <property type="match status" value="1"/>
</dbReference>